<protein>
    <submittedName>
        <fullName evidence="2">Stress responsive alpha-beta barrel domain-containing protein</fullName>
    </submittedName>
</protein>
<dbReference type="InterPro" id="IPR011008">
    <property type="entry name" value="Dimeric_a/b-barrel"/>
</dbReference>
<dbReference type="PROSITE" id="PS51502">
    <property type="entry name" value="S_R_A_B_BARREL"/>
    <property type="match status" value="1"/>
</dbReference>
<dbReference type="Proteomes" id="UP000236182">
    <property type="component" value="Unassembled WGS sequence"/>
</dbReference>
<feature type="domain" description="Stress-response A/B barrel" evidence="1">
    <location>
        <begin position="42"/>
        <end position="138"/>
    </location>
</feature>
<dbReference type="InterPro" id="IPR013097">
    <property type="entry name" value="Dabb"/>
</dbReference>
<evidence type="ECO:0000313" key="2">
    <source>
        <dbReference type="EMBL" id="PWN64597.1"/>
    </source>
</evidence>
<reference evidence="2" key="1">
    <citation type="submission" date="2018-04" db="EMBL/GenBank/DDBJ databases">
        <title>Draft Genome Sequences of Chryseobacterium lactis NCTC11390T isolated from milk, Chryseobacterium oncorhynchi 701B-08T from rainbow trout, and Chryseobacterium viscerum 687B-08T from diseased fish.</title>
        <authorList>
            <person name="Jeong J.-J."/>
            <person name="Lee Y.J."/>
            <person name="Pathiraja D."/>
            <person name="Park B."/>
            <person name="Choi I.-G."/>
            <person name="Kim K.D."/>
        </authorList>
    </citation>
    <scope>NUCLEOTIDE SEQUENCE [LARGE SCALE GENOMIC DNA]</scope>
    <source>
        <strain evidence="2">701B-08</strain>
    </source>
</reference>
<dbReference type="AlphaFoldDB" id="A0A316WTN7"/>
<dbReference type="SMART" id="SM00886">
    <property type="entry name" value="Dabb"/>
    <property type="match status" value="1"/>
</dbReference>
<dbReference type="Gene3D" id="3.30.70.100">
    <property type="match status" value="1"/>
</dbReference>
<sequence length="141" mass="16826">MTMERRKFLFQSVKASAFLLISGNLLANHLPMFNPIKKKKMYFHYLLFWLRKDLSEHEVKEFENFFEGLKKLPYQKNLRYGKPADSSPRSVLDSSFTYNASMEFDSLEELEAYGKLPEHLALVQQYKPFFDRMLVYDTVYN</sequence>
<gene>
    <name evidence="2" type="ORF">C1638_011960</name>
</gene>
<evidence type="ECO:0000259" key="1">
    <source>
        <dbReference type="PROSITE" id="PS51502"/>
    </source>
</evidence>
<accession>A0A316WTN7</accession>
<comment type="caution">
    <text evidence="2">The sequence shown here is derived from an EMBL/GenBank/DDBJ whole genome shotgun (WGS) entry which is preliminary data.</text>
</comment>
<dbReference type="Pfam" id="PF07876">
    <property type="entry name" value="Dabb"/>
    <property type="match status" value="1"/>
</dbReference>
<dbReference type="SUPFAM" id="SSF54909">
    <property type="entry name" value="Dimeric alpha+beta barrel"/>
    <property type="match status" value="1"/>
</dbReference>
<keyword evidence="3" id="KW-1185">Reference proteome</keyword>
<organism evidence="2 3">
    <name type="scientific">Chryseobacterium oncorhynchi</name>
    <dbReference type="NCBI Taxonomy" id="741074"/>
    <lineage>
        <taxon>Bacteria</taxon>
        <taxon>Pseudomonadati</taxon>
        <taxon>Bacteroidota</taxon>
        <taxon>Flavobacteriia</taxon>
        <taxon>Flavobacteriales</taxon>
        <taxon>Weeksellaceae</taxon>
        <taxon>Chryseobacterium group</taxon>
        <taxon>Chryseobacterium</taxon>
    </lineage>
</organism>
<name>A0A316WTN7_9FLAO</name>
<dbReference type="OrthoDB" id="7189263at2"/>
<evidence type="ECO:0000313" key="3">
    <source>
        <dbReference type="Proteomes" id="UP000236182"/>
    </source>
</evidence>
<proteinExistence type="predicted"/>
<dbReference type="EMBL" id="PPEI02000003">
    <property type="protein sequence ID" value="PWN64597.1"/>
    <property type="molecule type" value="Genomic_DNA"/>
</dbReference>